<accession>A0A382UE63</accession>
<evidence type="ECO:0000313" key="1">
    <source>
        <dbReference type="EMBL" id="SVD32317.1"/>
    </source>
</evidence>
<gene>
    <name evidence="1" type="ORF">METZ01_LOCUS385171</name>
</gene>
<proteinExistence type="predicted"/>
<dbReference type="EMBL" id="UINC01143410">
    <property type="protein sequence ID" value="SVD32317.1"/>
    <property type="molecule type" value="Genomic_DNA"/>
</dbReference>
<dbReference type="InterPro" id="IPR011990">
    <property type="entry name" value="TPR-like_helical_dom_sf"/>
</dbReference>
<dbReference type="Gene3D" id="1.25.40.10">
    <property type="entry name" value="Tetratricopeptide repeat domain"/>
    <property type="match status" value="1"/>
</dbReference>
<organism evidence="1">
    <name type="scientific">marine metagenome</name>
    <dbReference type="NCBI Taxonomy" id="408172"/>
    <lineage>
        <taxon>unclassified sequences</taxon>
        <taxon>metagenomes</taxon>
        <taxon>ecological metagenomes</taxon>
    </lineage>
</organism>
<dbReference type="AlphaFoldDB" id="A0A382UE63"/>
<reference evidence="1" key="1">
    <citation type="submission" date="2018-05" db="EMBL/GenBank/DDBJ databases">
        <authorList>
            <person name="Lanie J.A."/>
            <person name="Ng W.-L."/>
            <person name="Kazmierczak K.M."/>
            <person name="Andrzejewski T.M."/>
            <person name="Davidsen T.M."/>
            <person name="Wayne K.J."/>
            <person name="Tettelin H."/>
            <person name="Glass J.I."/>
            <person name="Rusch D."/>
            <person name="Podicherti R."/>
            <person name="Tsui H.-C.T."/>
            <person name="Winkler M.E."/>
        </authorList>
    </citation>
    <scope>NUCLEOTIDE SEQUENCE</scope>
</reference>
<protein>
    <submittedName>
        <fullName evidence="1">Uncharacterized protein</fullName>
    </submittedName>
</protein>
<sequence>MWFKIARVLGQELSVKKEARLKRTMTEEEILEAQRLATEWWMRNQ</sequence>
<name>A0A382UE63_9ZZZZ</name>